<dbReference type="Proteomes" id="UP001140094">
    <property type="component" value="Unassembled WGS sequence"/>
</dbReference>
<dbReference type="OrthoDB" id="424402at2759"/>
<reference evidence="2" key="1">
    <citation type="submission" date="2022-07" db="EMBL/GenBank/DDBJ databases">
        <title>Phylogenomic reconstructions and comparative analyses of Kickxellomycotina fungi.</title>
        <authorList>
            <person name="Reynolds N.K."/>
            <person name="Stajich J.E."/>
            <person name="Barry K."/>
            <person name="Grigoriev I.V."/>
            <person name="Crous P."/>
            <person name="Smith M.E."/>
        </authorList>
    </citation>
    <scope>NUCLEOTIDE SEQUENCE</scope>
    <source>
        <strain evidence="2">NRRL 1565</strain>
    </source>
</reference>
<feature type="region of interest" description="Disordered" evidence="1">
    <location>
        <begin position="31"/>
        <end position="91"/>
    </location>
</feature>
<name>A0A9W8HQN6_9FUNG</name>
<sequence length="106" mass="11568">MSVFAEGPAVCKLATVLEIVKRAGHSGLVTTLRIGDATDHPHRHPSDAPRETEDDDQPNKHVRGMYGSKINTRTTASKECDEAITPPNDKRSNVVWMQATLGFASQ</sequence>
<proteinExistence type="predicted"/>
<protein>
    <submittedName>
        <fullName evidence="2">Uncharacterized protein</fullName>
    </submittedName>
</protein>
<keyword evidence="3" id="KW-1185">Reference proteome</keyword>
<comment type="caution">
    <text evidence="2">The sequence shown here is derived from an EMBL/GenBank/DDBJ whole genome shotgun (WGS) entry which is preliminary data.</text>
</comment>
<dbReference type="EMBL" id="JANBUO010002148">
    <property type="protein sequence ID" value="KAJ2795582.1"/>
    <property type="molecule type" value="Genomic_DNA"/>
</dbReference>
<feature type="compositionally biased region" description="Basic and acidic residues" evidence="1">
    <location>
        <begin position="36"/>
        <end position="51"/>
    </location>
</feature>
<gene>
    <name evidence="2" type="ORF">H4R20_005833</name>
</gene>
<organism evidence="2 3">
    <name type="scientific">Coemansia guatemalensis</name>
    <dbReference type="NCBI Taxonomy" id="2761395"/>
    <lineage>
        <taxon>Eukaryota</taxon>
        <taxon>Fungi</taxon>
        <taxon>Fungi incertae sedis</taxon>
        <taxon>Zoopagomycota</taxon>
        <taxon>Kickxellomycotina</taxon>
        <taxon>Kickxellomycetes</taxon>
        <taxon>Kickxellales</taxon>
        <taxon>Kickxellaceae</taxon>
        <taxon>Coemansia</taxon>
    </lineage>
</organism>
<evidence type="ECO:0000313" key="2">
    <source>
        <dbReference type="EMBL" id="KAJ2795582.1"/>
    </source>
</evidence>
<accession>A0A9W8HQN6</accession>
<dbReference type="AlphaFoldDB" id="A0A9W8HQN6"/>
<evidence type="ECO:0000256" key="1">
    <source>
        <dbReference type="SAM" id="MobiDB-lite"/>
    </source>
</evidence>
<evidence type="ECO:0000313" key="3">
    <source>
        <dbReference type="Proteomes" id="UP001140094"/>
    </source>
</evidence>